<gene>
    <name evidence="1" type="ORF">CLV97_11285</name>
</gene>
<dbReference type="PIRSF" id="PIRSF021898">
    <property type="entry name" value="UCP021898"/>
    <property type="match status" value="1"/>
</dbReference>
<sequence length="298" mass="32641">MMIGGDPIYHPLLKGAIDLHCHCAPSLYPRKQTDWELVRDLKASGMAGAVIKSHESQTVDRTALIRMAEPELHVYGGLVCNEMAGGLSPASVEAAIKLGAKIIWMPTVSARAHRSYYSRNRSGRIHATEPVRQRGPGLEIWDENRRILPEVHEILRLIAEADVVLATGHLSPGEVYALAKAAGEHGVAKLLIQHADLGIAPIPLEMQRELVRGGALIEKCYLACGADFRTLTVEEMGHTIRVLDPASCVLVTDYGQAHNPPPVEALSRFVGEIARCGFSDEEIRRMIVHNPRQLLGID</sequence>
<dbReference type="InterPro" id="IPR046249">
    <property type="entry name" value="DUF6282"/>
</dbReference>
<dbReference type="Pfam" id="PF19799">
    <property type="entry name" value="DUF6282"/>
    <property type="match status" value="1"/>
</dbReference>
<dbReference type="SUPFAM" id="SSF51556">
    <property type="entry name" value="Metallo-dependent hydrolases"/>
    <property type="match status" value="1"/>
</dbReference>
<evidence type="ECO:0000313" key="2">
    <source>
        <dbReference type="Proteomes" id="UP000237797"/>
    </source>
</evidence>
<dbReference type="EMBL" id="PVNE01000012">
    <property type="protein sequence ID" value="PRX40607.1"/>
    <property type="molecule type" value="Genomic_DNA"/>
</dbReference>
<dbReference type="InterPro" id="IPR032466">
    <property type="entry name" value="Metal_Hydrolase"/>
</dbReference>
<dbReference type="AlphaFoldDB" id="A0A2T0LEQ9"/>
<proteinExistence type="predicted"/>
<dbReference type="InterPro" id="IPR016797">
    <property type="entry name" value="UCP021898"/>
</dbReference>
<evidence type="ECO:0008006" key="3">
    <source>
        <dbReference type="Google" id="ProtNLM"/>
    </source>
</evidence>
<dbReference type="Proteomes" id="UP000237797">
    <property type="component" value="Unassembled WGS sequence"/>
</dbReference>
<organism evidence="1 2">
    <name type="scientific">Planifilum fimeticola</name>
    <dbReference type="NCBI Taxonomy" id="201975"/>
    <lineage>
        <taxon>Bacteria</taxon>
        <taxon>Bacillati</taxon>
        <taxon>Bacillota</taxon>
        <taxon>Bacilli</taxon>
        <taxon>Bacillales</taxon>
        <taxon>Thermoactinomycetaceae</taxon>
        <taxon>Planifilum</taxon>
    </lineage>
</organism>
<protein>
    <recommendedName>
        <fullName evidence="3">Amidohydrolase-related domain-containing protein</fullName>
    </recommendedName>
</protein>
<evidence type="ECO:0000313" key="1">
    <source>
        <dbReference type="EMBL" id="PRX40607.1"/>
    </source>
</evidence>
<dbReference type="Gene3D" id="3.20.20.140">
    <property type="entry name" value="Metal-dependent hydrolases"/>
    <property type="match status" value="1"/>
</dbReference>
<name>A0A2T0LEQ9_9BACL</name>
<accession>A0A2T0LEQ9</accession>
<keyword evidence="2" id="KW-1185">Reference proteome</keyword>
<reference evidence="1 2" key="1">
    <citation type="submission" date="2018-03" db="EMBL/GenBank/DDBJ databases">
        <title>Genomic Encyclopedia of Archaeal and Bacterial Type Strains, Phase II (KMG-II): from individual species to whole genera.</title>
        <authorList>
            <person name="Goeker M."/>
        </authorList>
    </citation>
    <scope>NUCLEOTIDE SEQUENCE [LARGE SCALE GENOMIC DNA]</scope>
    <source>
        <strain evidence="1 2">DSM 44946</strain>
    </source>
</reference>
<comment type="caution">
    <text evidence="1">The sequence shown here is derived from an EMBL/GenBank/DDBJ whole genome shotgun (WGS) entry which is preliminary data.</text>
</comment>